<dbReference type="AlphaFoldDB" id="A0A6J4EAS6"/>
<sequence>MLYKLLVLLHPFVQGPGRPLAFLLLLGSIGLVFYGCYYESSPRIWWAAAGAFVSCLALTLLCTFHGWWLFKLRPRGRIFMPFE</sequence>
<accession>A0A6J4EAS6</accession>
<keyword evidence="1" id="KW-0812">Transmembrane</keyword>
<name>A0A6J4EAS6_9PSED</name>
<dbReference type="EMBL" id="AP023189">
    <property type="protein sequence ID" value="BCG26872.1"/>
    <property type="molecule type" value="Genomic_DNA"/>
</dbReference>
<dbReference type="EMBL" id="BQKM01000001">
    <property type="protein sequence ID" value="GJN50392.1"/>
    <property type="molecule type" value="Genomic_DNA"/>
</dbReference>
<evidence type="ECO:0000313" key="4">
    <source>
        <dbReference type="Proteomes" id="UP000509383"/>
    </source>
</evidence>
<keyword evidence="5" id="KW-1185">Reference proteome</keyword>
<evidence type="ECO:0000313" key="3">
    <source>
        <dbReference type="EMBL" id="GJN50392.1"/>
    </source>
</evidence>
<gene>
    <name evidence="2" type="ORF">TUM18999_50630</name>
    <name evidence="3" type="ORF">TUM20286_01440</name>
</gene>
<feature type="transmembrane region" description="Helical" evidence="1">
    <location>
        <begin position="44"/>
        <end position="70"/>
    </location>
</feature>
<evidence type="ECO:0000256" key="1">
    <source>
        <dbReference type="SAM" id="Phobius"/>
    </source>
</evidence>
<keyword evidence="1" id="KW-0472">Membrane</keyword>
<dbReference type="KEGG" id="ptw:TUM18999_50630"/>
<organism evidence="2 4">
    <name type="scientific">Pseudomonas tohonis</name>
    <dbReference type="NCBI Taxonomy" id="2725477"/>
    <lineage>
        <taxon>Bacteria</taxon>
        <taxon>Pseudomonadati</taxon>
        <taxon>Pseudomonadota</taxon>
        <taxon>Gammaproteobacteria</taxon>
        <taxon>Pseudomonadales</taxon>
        <taxon>Pseudomonadaceae</taxon>
        <taxon>Pseudomonas</taxon>
    </lineage>
</organism>
<dbReference type="Proteomes" id="UP000509383">
    <property type="component" value="Chromosome"/>
</dbReference>
<feature type="transmembrane region" description="Helical" evidence="1">
    <location>
        <begin position="20"/>
        <end position="38"/>
    </location>
</feature>
<dbReference type="RefSeq" id="WP_173172690.1">
    <property type="nucleotide sequence ID" value="NZ_AP023189.1"/>
</dbReference>
<reference evidence="2 4" key="1">
    <citation type="submission" date="2020-05" db="EMBL/GenBank/DDBJ databases">
        <title>Characterization of novel class B3 metallo-beta-lactamase from novel Pseudomonas species.</title>
        <authorList>
            <person name="Yamada K."/>
            <person name="Aoki K."/>
            <person name="Ishii Y."/>
        </authorList>
    </citation>
    <scope>NUCLEOTIDE SEQUENCE [LARGE SCALE GENOMIC DNA]</scope>
    <source>
        <strain evidence="2 4">TUM18999</strain>
        <strain evidence="3 5">TUM20286</strain>
    </source>
</reference>
<keyword evidence="1" id="KW-1133">Transmembrane helix</keyword>
<evidence type="ECO:0000313" key="5">
    <source>
        <dbReference type="Proteomes" id="UP001054892"/>
    </source>
</evidence>
<evidence type="ECO:0000313" key="2">
    <source>
        <dbReference type="EMBL" id="BCG26872.1"/>
    </source>
</evidence>
<proteinExistence type="predicted"/>
<dbReference type="Proteomes" id="UP001054892">
    <property type="component" value="Unassembled WGS sequence"/>
</dbReference>
<protein>
    <submittedName>
        <fullName evidence="2">Uncharacterized protein</fullName>
    </submittedName>
</protein>